<dbReference type="InterPro" id="IPR007833">
    <property type="entry name" value="Capsule_polysaccharide_synth"/>
</dbReference>
<dbReference type="PATRIC" id="fig|935700.4.peg.281"/>
<evidence type="ECO:0000313" key="4">
    <source>
        <dbReference type="Proteomes" id="UP000032232"/>
    </source>
</evidence>
<evidence type="ECO:0000313" key="3">
    <source>
        <dbReference type="EMBL" id="KIT17969.1"/>
    </source>
</evidence>
<comment type="caution">
    <text evidence="3">The sequence shown here is derived from an EMBL/GenBank/DDBJ whole genome shotgun (WGS) entry which is preliminary data.</text>
</comment>
<name>A0A0D1EK69_9RHOB</name>
<protein>
    <submittedName>
        <fullName evidence="3">Capsule polysaccharide biosynthesis protein</fullName>
    </submittedName>
</protein>
<keyword evidence="4" id="KW-1185">Reference proteome</keyword>
<keyword evidence="2" id="KW-0472">Membrane</keyword>
<keyword evidence="2" id="KW-1133">Transmembrane helix</keyword>
<dbReference type="GO" id="GO:0000271">
    <property type="term" value="P:polysaccharide biosynthetic process"/>
    <property type="evidence" value="ECO:0007669"/>
    <property type="project" value="InterPro"/>
</dbReference>
<dbReference type="STRING" id="935700.jaqu_02570"/>
<reference evidence="3 4" key="1">
    <citation type="submission" date="2015-02" db="EMBL/GenBank/DDBJ databases">
        <title>Genome Sequence of Jannaschia aquimarina DSM28248, a member of the Roseobacter clade.</title>
        <authorList>
            <person name="Voget S."/>
            <person name="Daniel R."/>
        </authorList>
    </citation>
    <scope>NUCLEOTIDE SEQUENCE [LARGE SCALE GENOMIC DNA]</scope>
    <source>
        <strain evidence="3 4">GSW-M26</strain>
    </source>
</reference>
<evidence type="ECO:0000256" key="2">
    <source>
        <dbReference type="SAM" id="Phobius"/>
    </source>
</evidence>
<feature type="transmembrane region" description="Helical" evidence="2">
    <location>
        <begin position="12"/>
        <end position="31"/>
    </location>
</feature>
<feature type="region of interest" description="Disordered" evidence="1">
    <location>
        <begin position="434"/>
        <end position="453"/>
    </location>
</feature>
<accession>A0A0D1EK69</accession>
<dbReference type="AlphaFoldDB" id="A0A0D1EK69"/>
<evidence type="ECO:0000256" key="1">
    <source>
        <dbReference type="SAM" id="MobiDB-lite"/>
    </source>
</evidence>
<dbReference type="Pfam" id="PF05159">
    <property type="entry name" value="Capsule_synth"/>
    <property type="match status" value="1"/>
</dbReference>
<dbReference type="GO" id="GO:0015774">
    <property type="term" value="P:polysaccharide transport"/>
    <property type="evidence" value="ECO:0007669"/>
    <property type="project" value="InterPro"/>
</dbReference>
<dbReference type="CDD" id="cd16441">
    <property type="entry name" value="beta_Kdo_transferase_KpsS"/>
    <property type="match status" value="1"/>
</dbReference>
<gene>
    <name evidence="3" type="ORF">jaqu_02570</name>
</gene>
<dbReference type="EMBL" id="JYFE01000007">
    <property type="protein sequence ID" value="KIT17969.1"/>
    <property type="molecule type" value="Genomic_DNA"/>
</dbReference>
<keyword evidence="2" id="KW-0812">Transmembrane</keyword>
<dbReference type="Proteomes" id="UP000032232">
    <property type="component" value="Unassembled WGS sequence"/>
</dbReference>
<sequence>MRHNHAFQRTPLNRTLTAFLFAGVAMVRRFLFLQGPHGPFFDRLARLLRAAGAECWRVGFNHGDEAFWFHRATYLPFRDAPEAWPATFDRICDEKGITDLVLYGDTRDVHAAAIQVARARGLTIHVFEEGYLRPWWVSYERDGSNAHSRLMDKSVPEMQAALAALDLDLPDAPAHWGDMRHHVFYGMLYHWFVLSRTLVAGRYPHYRPHRDVTVAHEFRLYLRRLLTMPATALRRRISQWRITHGGFPYHLCLMQLEHDSSFRAHSPYASMTDFLEEVVGAFARGAPTHHHLVFKAHPLEDGRAPIRATLRRLTAEHGLDGRVHYLRGGKLASLLNEARSAVTVNSTAAQQALWRGLPVKALGASVYSKPEFVSDQPLERFFADPDRPDSRAYRDYRHYLLETSQVAGGFYSARGRRQLLRQVVDMMLSEHDPYDRLATGKPAPRQNLKLVSG</sequence>
<organism evidence="3 4">
    <name type="scientific">Jannaschia aquimarina</name>
    <dbReference type="NCBI Taxonomy" id="935700"/>
    <lineage>
        <taxon>Bacteria</taxon>
        <taxon>Pseudomonadati</taxon>
        <taxon>Pseudomonadota</taxon>
        <taxon>Alphaproteobacteria</taxon>
        <taxon>Rhodobacterales</taxon>
        <taxon>Roseobacteraceae</taxon>
        <taxon>Jannaschia</taxon>
    </lineage>
</organism>
<proteinExistence type="predicted"/>